<dbReference type="PANTHER" id="PTHR11208">
    <property type="entry name" value="RNA-BINDING PROTEIN RELATED"/>
    <property type="match status" value="1"/>
</dbReference>
<dbReference type="SUPFAM" id="SSF56672">
    <property type="entry name" value="DNA/RNA polymerases"/>
    <property type="match status" value="1"/>
</dbReference>
<dbReference type="CDD" id="cd09272">
    <property type="entry name" value="RNase_HI_RT_Ty1"/>
    <property type="match status" value="1"/>
</dbReference>
<dbReference type="Pfam" id="PF22936">
    <property type="entry name" value="Pol_BBD"/>
    <property type="match status" value="1"/>
</dbReference>
<evidence type="ECO:0000313" key="4">
    <source>
        <dbReference type="EMBL" id="RVW91276.1"/>
    </source>
</evidence>
<keyword evidence="1" id="KW-0378">Hydrolase</keyword>
<evidence type="ECO:0000256" key="2">
    <source>
        <dbReference type="ARBA" id="ARBA00022884"/>
    </source>
</evidence>
<evidence type="ECO:0000259" key="3">
    <source>
        <dbReference type="PROSITE" id="PS50994"/>
    </source>
</evidence>
<dbReference type="InterPro" id="IPR055256">
    <property type="entry name" value="KH_1_KHDC4/BBP-like"/>
</dbReference>
<evidence type="ECO:0000256" key="1">
    <source>
        <dbReference type="ARBA" id="ARBA00022750"/>
    </source>
</evidence>
<comment type="caution">
    <text evidence="4">The sequence shown here is derived from an EMBL/GenBank/DDBJ whole genome shotgun (WGS) entry which is preliminary data.</text>
</comment>
<gene>
    <name evidence="4" type="primary">POLX_421</name>
    <name evidence="4" type="ORF">CK203_035493</name>
</gene>
<dbReference type="InterPro" id="IPR054722">
    <property type="entry name" value="PolX-like_BBD"/>
</dbReference>
<protein>
    <submittedName>
        <fullName evidence="4">Retrovirus-related Pol polyprotein from transposon TNT 1-94</fullName>
    </submittedName>
</protein>
<dbReference type="Gene3D" id="3.30.420.10">
    <property type="entry name" value="Ribonuclease H-like superfamily/Ribonuclease H"/>
    <property type="match status" value="1"/>
</dbReference>
<dbReference type="InterPro" id="IPR057670">
    <property type="entry name" value="SH3_retrovirus"/>
</dbReference>
<dbReference type="AlphaFoldDB" id="A0A438I3K5"/>
<dbReference type="InterPro" id="IPR036397">
    <property type="entry name" value="RNaseH_sf"/>
</dbReference>
<evidence type="ECO:0000313" key="5">
    <source>
        <dbReference type="Proteomes" id="UP000288805"/>
    </source>
</evidence>
<dbReference type="InterPro" id="IPR001584">
    <property type="entry name" value="Integrase_cat-core"/>
</dbReference>
<dbReference type="Pfam" id="PF07727">
    <property type="entry name" value="RVT_2"/>
    <property type="match status" value="1"/>
</dbReference>
<dbReference type="Pfam" id="PF25597">
    <property type="entry name" value="SH3_retrovirus"/>
    <property type="match status" value="1"/>
</dbReference>
<feature type="domain" description="Integrase catalytic" evidence="3">
    <location>
        <begin position="313"/>
        <end position="409"/>
    </location>
</feature>
<dbReference type="Gene3D" id="3.30.1370.10">
    <property type="entry name" value="K Homology domain, type 1"/>
    <property type="match status" value="1"/>
</dbReference>
<dbReference type="InterPro" id="IPR025724">
    <property type="entry name" value="GAG-pre-integrase_dom"/>
</dbReference>
<sequence length="854" mass="99279">MHAGCLGVNEFSRMSNDVKVEELNTWNGALVSEQTEFFHVIDKVDTWNDYGLARGTASPSSYTMKRILCLEIPIDTYPNFNFVGWLLGLRGNSLKRVEAITGCCVYIRGKGSIKDRRRQKHEGFHVLRKTCEHLNDPLHILIEVDLPANIVDMRLRQAQEINEELLKPVVPLEEELLVSYATCYEGLLNELSTMKLELDDEDSTWVVDTAMSFHITTHKDFFSSYTSGSFGWVRMGNEAKCEIGGRKKYSYKTKARLVKGEVNIVENEASTELWHKRLSHISEKGLQVLTRKKFLPIKDFHVKIERQTGKQLKYVRVYNGHEYRGPFEQYCRSHGIKLEKIVHKTPQQNDVAKKMNRTICDRIRCMLSHAKLLKSFRGEAMRTTIDLINLSPSYPLEGDLPKRVLTRKFVSFEHLRVFGCRTFVHVPRDEWYKLDSKTKQCIFLGYSNEEFGEVVQEEQVDTVDRNDESAVDDIEEILQIRMMAYNNSKNKLLQSCLLKHKVLLHDEKKKWLRVMHEEMKSLHKNNSYELMDLPKGKRALKNKWILKRKPEPNKSQPRFGCSINLEIEQLDVKTTFLHGHLEEEIYIEQLEGFTIKGKEHLVCRLKKSLYGLIQAPRQWYKKFDSFMVKHGYDRIASDHYKFNMGKAKPVSSPLISHLKLSSKQSPSSEKEKKNAKGALCISREGSLMYSIVCMRPDIAHVVGVVRCTNVDMARDVDSRKSTSGYLIAFSGRAVSWQSKLQKCIALSTTEAEYIAITEASKELLWMKKFLQELGLQQERYLLYYDSQSAFHFNKNPTFHFRSKHIDVRYHWIRDALDMALFCLEKIHIDENGSNMMTKPIPTRSYNYVESKRAW</sequence>
<organism evidence="4 5">
    <name type="scientific">Vitis vinifera</name>
    <name type="common">Grape</name>
    <dbReference type="NCBI Taxonomy" id="29760"/>
    <lineage>
        <taxon>Eukaryota</taxon>
        <taxon>Viridiplantae</taxon>
        <taxon>Streptophyta</taxon>
        <taxon>Embryophyta</taxon>
        <taxon>Tracheophyta</taxon>
        <taxon>Spermatophyta</taxon>
        <taxon>Magnoliopsida</taxon>
        <taxon>eudicotyledons</taxon>
        <taxon>Gunneridae</taxon>
        <taxon>Pentapetalae</taxon>
        <taxon>rosids</taxon>
        <taxon>Vitales</taxon>
        <taxon>Vitaceae</taxon>
        <taxon>Viteae</taxon>
        <taxon>Vitis</taxon>
    </lineage>
</organism>
<keyword evidence="2" id="KW-0694">RNA-binding</keyword>
<proteinExistence type="predicted"/>
<dbReference type="PANTHER" id="PTHR11208:SF42">
    <property type="entry name" value="QUAKING RELATED 54B, ISOFORM E"/>
    <property type="match status" value="1"/>
</dbReference>
<accession>A0A438I3K5</accession>
<dbReference type="EMBL" id="QGNW01000147">
    <property type="protein sequence ID" value="RVW91276.1"/>
    <property type="molecule type" value="Genomic_DNA"/>
</dbReference>
<name>A0A438I3K5_VITVI</name>
<dbReference type="SUPFAM" id="SSF53098">
    <property type="entry name" value="Ribonuclease H-like"/>
    <property type="match status" value="1"/>
</dbReference>
<keyword evidence="1" id="KW-0064">Aspartyl protease</keyword>
<dbReference type="GO" id="GO:0004190">
    <property type="term" value="F:aspartic-type endopeptidase activity"/>
    <property type="evidence" value="ECO:0007669"/>
    <property type="project" value="UniProtKB-KW"/>
</dbReference>
<dbReference type="InterPro" id="IPR045071">
    <property type="entry name" value="BBP-like"/>
</dbReference>
<dbReference type="GO" id="GO:0015074">
    <property type="term" value="P:DNA integration"/>
    <property type="evidence" value="ECO:0007669"/>
    <property type="project" value="InterPro"/>
</dbReference>
<dbReference type="SUPFAM" id="SSF54791">
    <property type="entry name" value="Eukaryotic type KH-domain (KH-domain type I)"/>
    <property type="match status" value="1"/>
</dbReference>
<dbReference type="Proteomes" id="UP000288805">
    <property type="component" value="Unassembled WGS sequence"/>
</dbReference>
<dbReference type="InterPro" id="IPR013103">
    <property type="entry name" value="RVT_2"/>
</dbReference>
<dbReference type="PROSITE" id="PS50994">
    <property type="entry name" value="INTEGRASE"/>
    <property type="match status" value="1"/>
</dbReference>
<dbReference type="InterPro" id="IPR012337">
    <property type="entry name" value="RNaseH-like_sf"/>
</dbReference>
<dbReference type="Pfam" id="PF22675">
    <property type="entry name" value="KH-I_KHDC4-BBP"/>
    <property type="match status" value="1"/>
</dbReference>
<keyword evidence="1" id="KW-0645">Protease</keyword>
<dbReference type="InterPro" id="IPR043502">
    <property type="entry name" value="DNA/RNA_pol_sf"/>
</dbReference>
<dbReference type="GO" id="GO:0003723">
    <property type="term" value="F:RNA binding"/>
    <property type="evidence" value="ECO:0007669"/>
    <property type="project" value="UniProtKB-KW"/>
</dbReference>
<reference evidence="4 5" key="1">
    <citation type="journal article" date="2018" name="PLoS Genet.">
        <title>Population sequencing reveals clonal diversity and ancestral inbreeding in the grapevine cultivar Chardonnay.</title>
        <authorList>
            <person name="Roach M.J."/>
            <person name="Johnson D.L."/>
            <person name="Bohlmann J."/>
            <person name="van Vuuren H.J."/>
            <person name="Jones S.J."/>
            <person name="Pretorius I.S."/>
            <person name="Schmidt S.A."/>
            <person name="Borneman A.R."/>
        </authorList>
    </citation>
    <scope>NUCLEOTIDE SEQUENCE [LARGE SCALE GENOMIC DNA]</scope>
    <source>
        <strain evidence="5">cv. Chardonnay</strain>
        <tissue evidence="4">Leaf</tissue>
    </source>
</reference>
<dbReference type="Pfam" id="PF13976">
    <property type="entry name" value="gag_pre-integrs"/>
    <property type="match status" value="1"/>
</dbReference>
<dbReference type="InterPro" id="IPR036612">
    <property type="entry name" value="KH_dom_type_1_sf"/>
</dbReference>